<dbReference type="InterPro" id="IPR001387">
    <property type="entry name" value="Cro/C1-type_HTH"/>
</dbReference>
<dbReference type="CDD" id="cd00093">
    <property type="entry name" value="HTH_XRE"/>
    <property type="match status" value="1"/>
</dbReference>
<dbReference type="InterPro" id="IPR043917">
    <property type="entry name" value="DUF5753"/>
</dbReference>
<dbReference type="OrthoDB" id="3462393at2"/>
<evidence type="ECO:0000313" key="3">
    <source>
        <dbReference type="Proteomes" id="UP000240429"/>
    </source>
</evidence>
<dbReference type="Proteomes" id="UP000240429">
    <property type="component" value="Unassembled WGS sequence"/>
</dbReference>
<dbReference type="SMART" id="SM00530">
    <property type="entry name" value="HTH_XRE"/>
    <property type="match status" value="1"/>
</dbReference>
<reference evidence="2 3" key="1">
    <citation type="submission" date="2018-03" db="EMBL/GenBank/DDBJ databases">
        <title>Streptomyces dioscori sp. nov., a novel endophytic actinobacterium isolated from bulbil of Dioscorea bulbifera L.</title>
        <authorList>
            <person name="Zhikuan W."/>
        </authorList>
    </citation>
    <scope>NUCLEOTIDE SEQUENCE [LARGE SCALE GENOMIC DNA]</scope>
    <source>
        <strain evidence="2 3">A217</strain>
    </source>
</reference>
<dbReference type="Gene3D" id="1.10.260.40">
    <property type="entry name" value="lambda repressor-like DNA-binding domains"/>
    <property type="match status" value="1"/>
</dbReference>
<comment type="caution">
    <text evidence="2">The sequence shown here is derived from an EMBL/GenBank/DDBJ whole genome shotgun (WGS) entry which is preliminary data.</text>
</comment>
<evidence type="ECO:0000313" key="2">
    <source>
        <dbReference type="EMBL" id="PSM38293.1"/>
    </source>
</evidence>
<dbReference type="AlphaFoldDB" id="A0A2P8PWB6"/>
<accession>A0A2P8PWB6</accession>
<gene>
    <name evidence="2" type="ORF">C6Y14_36795</name>
</gene>
<evidence type="ECO:0000259" key="1">
    <source>
        <dbReference type="PROSITE" id="PS50943"/>
    </source>
</evidence>
<name>A0A2P8PWB6_9ACTN</name>
<organism evidence="2 3">
    <name type="scientific">Streptomyces dioscori</name>
    <dbReference type="NCBI Taxonomy" id="2109333"/>
    <lineage>
        <taxon>Bacteria</taxon>
        <taxon>Bacillati</taxon>
        <taxon>Actinomycetota</taxon>
        <taxon>Actinomycetes</taxon>
        <taxon>Kitasatosporales</taxon>
        <taxon>Streptomycetaceae</taxon>
        <taxon>Streptomyces</taxon>
        <taxon>Streptomyces aurantiacus group</taxon>
    </lineage>
</organism>
<dbReference type="PROSITE" id="PS50943">
    <property type="entry name" value="HTH_CROC1"/>
    <property type="match status" value="1"/>
</dbReference>
<dbReference type="Pfam" id="PF13560">
    <property type="entry name" value="HTH_31"/>
    <property type="match status" value="1"/>
</dbReference>
<dbReference type="GO" id="GO:0003677">
    <property type="term" value="F:DNA binding"/>
    <property type="evidence" value="ECO:0007669"/>
    <property type="project" value="InterPro"/>
</dbReference>
<dbReference type="Pfam" id="PF19054">
    <property type="entry name" value="DUF5753"/>
    <property type="match status" value="1"/>
</dbReference>
<proteinExistence type="predicted"/>
<feature type="domain" description="HTH cro/C1-type" evidence="1">
    <location>
        <begin position="18"/>
        <end position="73"/>
    </location>
</feature>
<protein>
    <submittedName>
        <fullName evidence="2">XRE family transcriptional regulator</fullName>
    </submittedName>
</protein>
<sequence>MALRTRISDRQRRLGTELRRARENSGKTTNEAAAVAGVRPPFLSNVEAGRTAIATERLRTLCEHYGGISKPGIEALVAMSESSGKGWWTAFQGRITQHALNLAELETSAAALRSYEPLVIPGLFQTEEYIRALFGDVKPKHATTEDAIAFRLERQRILVSDDAPAVHAVIHEAALRMHYGGPSVMRGQLLHLVELSRLPNVTIQVFPFRAQTFLGISTPFLYARPPVVEELATVVLEHPSEPIYRDTQEHLSQYRTLFDRLTKSALPPISLSHKAEAQAAPGSLLLIQHLLYDF</sequence>
<dbReference type="SUPFAM" id="SSF47413">
    <property type="entry name" value="lambda repressor-like DNA-binding domains"/>
    <property type="match status" value="1"/>
</dbReference>
<keyword evidence="3" id="KW-1185">Reference proteome</keyword>
<dbReference type="InterPro" id="IPR010982">
    <property type="entry name" value="Lambda_DNA-bd_dom_sf"/>
</dbReference>
<dbReference type="EMBL" id="PYBJ01000030">
    <property type="protein sequence ID" value="PSM38293.1"/>
    <property type="molecule type" value="Genomic_DNA"/>
</dbReference>